<keyword evidence="2" id="KW-1185">Reference proteome</keyword>
<comment type="caution">
    <text evidence="1">The sequence shown here is derived from an EMBL/GenBank/DDBJ whole genome shotgun (WGS) entry which is preliminary data.</text>
</comment>
<sequence>MSTIALRPQSRYLFRSSLYGCQQCRAGTPRWHSSANKRGFEALRKKLPSLTDKRLHDLPEKPARTRFAPSPTGYLHLGSLRTALFNWLIARATGGQFIIRVEDTDRTRIVDDAVQRLLSDLKWAELNWDEGPDVGGPYGPYQQSERLAYYNKYITELLDNGHAYRCFCTAHDLERHKQQSLDNGGSAHYPGTCRDIPPDQAERRAAAGETHVVRFRGAGRPSFVDKVYGNYQKNEDEDDFILIKSDGYPTYHFANVVDDHLMEITHVIRGAEWLISTPKHIALYNAFKWEPPTFAHAGLLCAQNGEKLSKRNHDIDISSYRDKGILPSALNNWLALLGWSMDAKDIAKSGEVFLTANALAEKFSLRFTKGNIKTNPDKLAVFQRKHLTHRLREENPDEALLRKAIIPPTTKLLSHISGLIADKKEEDIVSPTNPRHTFKTTDFSCLIPVLSDPSTAPQHLLRINRTLAADSPIDPQGLIYEHPSLFFRPSPTAYARYTFSRSAAKIADLQDTKATPEELLSDLKASFEAVPEKEWSANLLQKVINDFAARHAVVMTDSDGQAKKMDISKATYTLLRLVLTGKPGRGAKPAKLQLALLGREETMLRFELCIA</sequence>
<name>A0ACC3YHI0_COLTU</name>
<organism evidence="1 2">
    <name type="scientific">Colletotrichum truncatum</name>
    <name type="common">Anthracnose fungus</name>
    <name type="synonym">Colletotrichum capsici</name>
    <dbReference type="NCBI Taxonomy" id="5467"/>
    <lineage>
        <taxon>Eukaryota</taxon>
        <taxon>Fungi</taxon>
        <taxon>Dikarya</taxon>
        <taxon>Ascomycota</taxon>
        <taxon>Pezizomycotina</taxon>
        <taxon>Sordariomycetes</taxon>
        <taxon>Hypocreomycetidae</taxon>
        <taxon>Glomerellales</taxon>
        <taxon>Glomerellaceae</taxon>
        <taxon>Colletotrichum</taxon>
        <taxon>Colletotrichum truncatum species complex</taxon>
    </lineage>
</organism>
<reference evidence="1 2" key="1">
    <citation type="journal article" date="2020" name="Phytopathology">
        <title>Genome Sequence Resources of Colletotrichum truncatum, C. plurivorum, C. musicola, and C. sojae: Four Species Pathogenic to Soybean (Glycine max).</title>
        <authorList>
            <person name="Rogerio F."/>
            <person name="Boufleur T.R."/>
            <person name="Ciampi-Guillardi M."/>
            <person name="Sukno S.A."/>
            <person name="Thon M.R."/>
            <person name="Massola Junior N.S."/>
            <person name="Baroncelli R."/>
        </authorList>
    </citation>
    <scope>NUCLEOTIDE SEQUENCE [LARGE SCALE GENOMIC DNA]</scope>
    <source>
        <strain evidence="1 2">CMES1059</strain>
    </source>
</reference>
<dbReference type="EMBL" id="VUJX02000010">
    <property type="protein sequence ID" value="KAL0931360.1"/>
    <property type="molecule type" value="Genomic_DNA"/>
</dbReference>
<gene>
    <name evidence="1" type="ORF">CTRU02_214095</name>
</gene>
<evidence type="ECO:0000313" key="1">
    <source>
        <dbReference type="EMBL" id="KAL0931360.1"/>
    </source>
</evidence>
<dbReference type="Proteomes" id="UP000805649">
    <property type="component" value="Unassembled WGS sequence"/>
</dbReference>
<evidence type="ECO:0000313" key="2">
    <source>
        <dbReference type="Proteomes" id="UP000805649"/>
    </source>
</evidence>
<protein>
    <submittedName>
        <fullName evidence="1">Glutamyl-tRNA synthetase</fullName>
    </submittedName>
</protein>
<accession>A0ACC3YHI0</accession>
<proteinExistence type="predicted"/>